<reference evidence="2" key="1">
    <citation type="submission" date="2020-07" db="EMBL/GenBank/DDBJ databases">
        <title>The High-quality genome of the commercially important snow crab, Chionoecetes opilio.</title>
        <authorList>
            <person name="Jeong J.-H."/>
            <person name="Ryu S."/>
        </authorList>
    </citation>
    <scope>NUCLEOTIDE SEQUENCE</scope>
    <source>
        <strain evidence="2">MADBK_172401_WGS</strain>
        <tissue evidence="2">Digestive gland</tissue>
    </source>
</reference>
<keyword evidence="3" id="KW-1185">Reference proteome</keyword>
<evidence type="ECO:0000256" key="1">
    <source>
        <dbReference type="SAM" id="MobiDB-lite"/>
    </source>
</evidence>
<accession>A0A8J4YK75</accession>
<protein>
    <submittedName>
        <fullName evidence="2">Uncharacterized protein</fullName>
    </submittedName>
</protein>
<dbReference type="Proteomes" id="UP000770661">
    <property type="component" value="Unassembled WGS sequence"/>
</dbReference>
<feature type="compositionally biased region" description="Basic and acidic residues" evidence="1">
    <location>
        <begin position="37"/>
        <end position="48"/>
    </location>
</feature>
<dbReference type="EMBL" id="JACEEZ010000875">
    <property type="protein sequence ID" value="KAG0729743.1"/>
    <property type="molecule type" value="Genomic_DNA"/>
</dbReference>
<sequence>MRFTLLTGERGPALSLLAQREDDPRGSLGSRDMSLAVKEKKVKEKLDQRIPGGRKRRRKGCLELDRSVLLSGSSSAGSSSDSSASAGNSPPRAVAARTRRERLQRWRRRGALNVGTYSEAHAGERAKVRPQQ</sequence>
<gene>
    <name evidence="2" type="ORF">GWK47_029754</name>
</gene>
<proteinExistence type="predicted"/>
<name>A0A8J4YK75_CHIOP</name>
<feature type="compositionally biased region" description="Basic residues" evidence="1">
    <location>
        <begin position="97"/>
        <end position="110"/>
    </location>
</feature>
<feature type="compositionally biased region" description="Low complexity" evidence="1">
    <location>
        <begin position="71"/>
        <end position="89"/>
    </location>
</feature>
<feature type="region of interest" description="Disordered" evidence="1">
    <location>
        <begin position="13"/>
        <end position="132"/>
    </location>
</feature>
<evidence type="ECO:0000313" key="3">
    <source>
        <dbReference type="Proteomes" id="UP000770661"/>
    </source>
</evidence>
<comment type="caution">
    <text evidence="2">The sequence shown here is derived from an EMBL/GenBank/DDBJ whole genome shotgun (WGS) entry which is preliminary data.</text>
</comment>
<feature type="compositionally biased region" description="Basic and acidic residues" evidence="1">
    <location>
        <begin position="121"/>
        <end position="132"/>
    </location>
</feature>
<dbReference type="AlphaFoldDB" id="A0A8J4YK75"/>
<evidence type="ECO:0000313" key="2">
    <source>
        <dbReference type="EMBL" id="KAG0729743.1"/>
    </source>
</evidence>
<organism evidence="2 3">
    <name type="scientific">Chionoecetes opilio</name>
    <name type="common">Atlantic snow crab</name>
    <name type="synonym">Cancer opilio</name>
    <dbReference type="NCBI Taxonomy" id="41210"/>
    <lineage>
        <taxon>Eukaryota</taxon>
        <taxon>Metazoa</taxon>
        <taxon>Ecdysozoa</taxon>
        <taxon>Arthropoda</taxon>
        <taxon>Crustacea</taxon>
        <taxon>Multicrustacea</taxon>
        <taxon>Malacostraca</taxon>
        <taxon>Eumalacostraca</taxon>
        <taxon>Eucarida</taxon>
        <taxon>Decapoda</taxon>
        <taxon>Pleocyemata</taxon>
        <taxon>Brachyura</taxon>
        <taxon>Eubrachyura</taxon>
        <taxon>Majoidea</taxon>
        <taxon>Majidae</taxon>
        <taxon>Chionoecetes</taxon>
    </lineage>
</organism>